<dbReference type="OrthoDB" id="2329418at2759"/>
<comment type="caution">
    <text evidence="1">The sequence shown here is derived from an EMBL/GenBank/DDBJ whole genome shotgun (WGS) entry which is preliminary data.</text>
</comment>
<dbReference type="EMBL" id="QKWP01000087">
    <property type="protein sequence ID" value="RIB27787.1"/>
    <property type="molecule type" value="Genomic_DNA"/>
</dbReference>
<dbReference type="Proteomes" id="UP000266673">
    <property type="component" value="Unassembled WGS sequence"/>
</dbReference>
<evidence type="ECO:0000313" key="2">
    <source>
        <dbReference type="Proteomes" id="UP000266673"/>
    </source>
</evidence>
<evidence type="ECO:0000313" key="1">
    <source>
        <dbReference type="EMBL" id="RIB27787.1"/>
    </source>
</evidence>
<dbReference type="AlphaFoldDB" id="A0A397W2H6"/>
<evidence type="ECO:0008006" key="3">
    <source>
        <dbReference type="Google" id="ProtNLM"/>
    </source>
</evidence>
<keyword evidence="2" id="KW-1185">Reference proteome</keyword>
<reference evidence="1 2" key="1">
    <citation type="submission" date="2018-06" db="EMBL/GenBank/DDBJ databases">
        <title>Comparative genomics reveals the genomic features of Rhizophagus irregularis, R. cerebriforme, R. diaphanum and Gigaspora rosea, and their symbiotic lifestyle signature.</title>
        <authorList>
            <person name="Morin E."/>
            <person name="San Clemente H."/>
            <person name="Chen E.C.H."/>
            <person name="De La Providencia I."/>
            <person name="Hainaut M."/>
            <person name="Kuo A."/>
            <person name="Kohler A."/>
            <person name="Murat C."/>
            <person name="Tang N."/>
            <person name="Roy S."/>
            <person name="Loubradou J."/>
            <person name="Henrissat B."/>
            <person name="Grigoriev I.V."/>
            <person name="Corradi N."/>
            <person name="Roux C."/>
            <person name="Martin F.M."/>
        </authorList>
    </citation>
    <scope>NUCLEOTIDE SEQUENCE [LARGE SCALE GENOMIC DNA]</scope>
    <source>
        <strain evidence="1 2">DAOM 194757</strain>
    </source>
</reference>
<protein>
    <recommendedName>
        <fullName evidence="3">F-box domain-containing protein</fullName>
    </recommendedName>
</protein>
<organism evidence="1 2">
    <name type="scientific">Gigaspora rosea</name>
    <dbReference type="NCBI Taxonomy" id="44941"/>
    <lineage>
        <taxon>Eukaryota</taxon>
        <taxon>Fungi</taxon>
        <taxon>Fungi incertae sedis</taxon>
        <taxon>Mucoromycota</taxon>
        <taxon>Glomeromycotina</taxon>
        <taxon>Glomeromycetes</taxon>
        <taxon>Diversisporales</taxon>
        <taxon>Gigasporaceae</taxon>
        <taxon>Gigaspora</taxon>
    </lineage>
</organism>
<name>A0A397W2H6_9GLOM</name>
<gene>
    <name evidence="1" type="ORF">C2G38_2029051</name>
</gene>
<accession>A0A397W2H6</accession>
<sequence length="618" mass="71062">MRNYIPPECLQLIFDNIENDRISLHSCLLVNRTWCYNTIGILWKQPFHLLYACNKNSSIKRNLQATNLLEVYISCLIQLYKSILVEKSIVSQFIKPPMFNYVQYLKFLDLYELYMAIYDYKDPKINGKVSRFPLTPKFNSVSRRRIPINQQQLDNSTHWVTSEDCMLVLNFFFRENLFDLGSSINNDEYRWLGMLMCKFFLEHSRSIDKLSIDAKSGFSIYTLANQNFILNRKYLNVDDCLIIPYCLDSSNCLSKLTKLVCTTRYRKANFLLSIANICHCIKTLIVRVDCDITYSWPLPLLPTSRNGEHESVAKLIKSQRGLVHLELQYCSSGLGNIMSALKTQVHSLRILHFTEIDLSYILNYLTPLTNLDTLKFQKCYSTRADFSLDLMINLSKLSALHFDEDPIPLKIVEIIIDACSFNLRSINLGRLLYTPDLDGSINMNTIGFVASRFHNLTFFKTNIDSKEQIPQVIELFKTCSYLETVILCQVENSDKSLSVYETNNMLETLGKNGLPTTLRCFALKGKQWTFTCVSLGIFLGHHDVSKRKSPVFELDLTGGSSCFTNFHLDAILNANRHRKVVKKVLLSSNMLLSSEMMAKAGELIKLVNPESDKVVCNH</sequence>
<proteinExistence type="predicted"/>